<dbReference type="InterPro" id="IPR000884">
    <property type="entry name" value="TSP1_rpt"/>
</dbReference>
<dbReference type="SUPFAM" id="SSF82895">
    <property type="entry name" value="TSP-1 type 1 repeat"/>
    <property type="match status" value="1"/>
</dbReference>
<protein>
    <submittedName>
        <fullName evidence="1">Uncharacterized protein</fullName>
    </submittedName>
</protein>
<reference evidence="1" key="1">
    <citation type="journal article" date="2019" name="bioRxiv">
        <title>The Genome of the Zebra Mussel, Dreissena polymorpha: A Resource for Invasive Species Research.</title>
        <authorList>
            <person name="McCartney M.A."/>
            <person name="Auch B."/>
            <person name="Kono T."/>
            <person name="Mallez S."/>
            <person name="Zhang Y."/>
            <person name="Obille A."/>
            <person name="Becker A."/>
            <person name="Abrahante J.E."/>
            <person name="Garbe J."/>
            <person name="Badalamenti J.P."/>
            <person name="Herman A."/>
            <person name="Mangelson H."/>
            <person name="Liachko I."/>
            <person name="Sullivan S."/>
            <person name="Sone E.D."/>
            <person name="Koren S."/>
            <person name="Silverstein K.A.T."/>
            <person name="Beckman K.B."/>
            <person name="Gohl D.M."/>
        </authorList>
    </citation>
    <scope>NUCLEOTIDE SEQUENCE</scope>
    <source>
        <strain evidence="1">Duluth1</strain>
        <tissue evidence="1">Whole animal</tissue>
    </source>
</reference>
<dbReference type="PROSITE" id="PS50092">
    <property type="entry name" value="TSP1"/>
    <property type="match status" value="1"/>
</dbReference>
<dbReference type="Proteomes" id="UP000828390">
    <property type="component" value="Unassembled WGS sequence"/>
</dbReference>
<evidence type="ECO:0000313" key="2">
    <source>
        <dbReference type="Proteomes" id="UP000828390"/>
    </source>
</evidence>
<sequence>MVAGRVGVHGRAVICGVGQKLRDRTCTNPSPSAYGKACEGNTEAFAVCVNRPCE</sequence>
<name>A0A9D4DUJ8_DREPO</name>
<dbReference type="Gene3D" id="2.20.100.10">
    <property type="entry name" value="Thrombospondin type-1 (TSP1) repeat"/>
    <property type="match status" value="1"/>
</dbReference>
<accession>A0A9D4DUJ8</accession>
<gene>
    <name evidence="1" type="ORF">DPMN_189570</name>
</gene>
<dbReference type="AlphaFoldDB" id="A0A9D4DUJ8"/>
<reference evidence="1" key="2">
    <citation type="submission" date="2020-11" db="EMBL/GenBank/DDBJ databases">
        <authorList>
            <person name="McCartney M.A."/>
            <person name="Auch B."/>
            <person name="Kono T."/>
            <person name="Mallez S."/>
            <person name="Becker A."/>
            <person name="Gohl D.M."/>
            <person name="Silverstein K.A.T."/>
            <person name="Koren S."/>
            <person name="Bechman K.B."/>
            <person name="Herman A."/>
            <person name="Abrahante J.E."/>
            <person name="Garbe J."/>
        </authorList>
    </citation>
    <scope>NUCLEOTIDE SEQUENCE</scope>
    <source>
        <strain evidence="1">Duluth1</strain>
        <tissue evidence="1">Whole animal</tissue>
    </source>
</reference>
<dbReference type="Pfam" id="PF00090">
    <property type="entry name" value="TSP_1"/>
    <property type="match status" value="1"/>
</dbReference>
<comment type="caution">
    <text evidence="1">The sequence shown here is derived from an EMBL/GenBank/DDBJ whole genome shotgun (WGS) entry which is preliminary data.</text>
</comment>
<proteinExistence type="predicted"/>
<organism evidence="1 2">
    <name type="scientific">Dreissena polymorpha</name>
    <name type="common">Zebra mussel</name>
    <name type="synonym">Mytilus polymorpha</name>
    <dbReference type="NCBI Taxonomy" id="45954"/>
    <lineage>
        <taxon>Eukaryota</taxon>
        <taxon>Metazoa</taxon>
        <taxon>Spiralia</taxon>
        <taxon>Lophotrochozoa</taxon>
        <taxon>Mollusca</taxon>
        <taxon>Bivalvia</taxon>
        <taxon>Autobranchia</taxon>
        <taxon>Heteroconchia</taxon>
        <taxon>Euheterodonta</taxon>
        <taxon>Imparidentia</taxon>
        <taxon>Neoheterodontei</taxon>
        <taxon>Myida</taxon>
        <taxon>Dreissenoidea</taxon>
        <taxon>Dreissenidae</taxon>
        <taxon>Dreissena</taxon>
    </lineage>
</organism>
<evidence type="ECO:0000313" key="1">
    <source>
        <dbReference type="EMBL" id="KAH3754890.1"/>
    </source>
</evidence>
<dbReference type="InterPro" id="IPR036383">
    <property type="entry name" value="TSP1_rpt_sf"/>
</dbReference>
<keyword evidence="2" id="KW-1185">Reference proteome</keyword>
<dbReference type="EMBL" id="JAIWYP010000010">
    <property type="protein sequence ID" value="KAH3754890.1"/>
    <property type="molecule type" value="Genomic_DNA"/>
</dbReference>